<protein>
    <submittedName>
        <fullName evidence="1">Uncharacterized protein</fullName>
    </submittedName>
</protein>
<evidence type="ECO:0000313" key="2">
    <source>
        <dbReference type="Proteomes" id="UP000265703"/>
    </source>
</evidence>
<accession>A0A397SP18</accession>
<proteinExistence type="predicted"/>
<gene>
    <name evidence="1" type="ORF">C1645_740698</name>
</gene>
<reference evidence="1 2" key="1">
    <citation type="submission" date="2018-06" db="EMBL/GenBank/DDBJ databases">
        <title>Comparative genomics reveals the genomic features of Rhizophagus irregularis, R. cerebriforme, R. diaphanum and Gigaspora rosea, and their symbiotic lifestyle signature.</title>
        <authorList>
            <person name="Morin E."/>
            <person name="San Clemente H."/>
            <person name="Chen E.C.H."/>
            <person name="De La Providencia I."/>
            <person name="Hainaut M."/>
            <person name="Kuo A."/>
            <person name="Kohler A."/>
            <person name="Murat C."/>
            <person name="Tang N."/>
            <person name="Roy S."/>
            <person name="Loubradou J."/>
            <person name="Henrissat B."/>
            <person name="Grigoriev I.V."/>
            <person name="Corradi N."/>
            <person name="Roux C."/>
            <person name="Martin F.M."/>
        </authorList>
    </citation>
    <scope>NUCLEOTIDE SEQUENCE [LARGE SCALE GENOMIC DNA]</scope>
    <source>
        <strain evidence="1 2">DAOM 227022</strain>
    </source>
</reference>
<evidence type="ECO:0000313" key="1">
    <source>
        <dbReference type="EMBL" id="RIA86649.1"/>
    </source>
</evidence>
<dbReference type="Proteomes" id="UP000265703">
    <property type="component" value="Unassembled WGS sequence"/>
</dbReference>
<organism evidence="1 2">
    <name type="scientific">Glomus cerebriforme</name>
    <dbReference type="NCBI Taxonomy" id="658196"/>
    <lineage>
        <taxon>Eukaryota</taxon>
        <taxon>Fungi</taxon>
        <taxon>Fungi incertae sedis</taxon>
        <taxon>Mucoromycota</taxon>
        <taxon>Glomeromycotina</taxon>
        <taxon>Glomeromycetes</taxon>
        <taxon>Glomerales</taxon>
        <taxon>Glomeraceae</taxon>
        <taxon>Glomus</taxon>
    </lineage>
</organism>
<keyword evidence="2" id="KW-1185">Reference proteome</keyword>
<dbReference type="OrthoDB" id="2392499at2759"/>
<dbReference type="EMBL" id="QKYT01000352">
    <property type="protein sequence ID" value="RIA86649.1"/>
    <property type="molecule type" value="Genomic_DNA"/>
</dbReference>
<name>A0A397SP18_9GLOM</name>
<comment type="caution">
    <text evidence="1">The sequence shown here is derived from an EMBL/GenBank/DDBJ whole genome shotgun (WGS) entry which is preliminary data.</text>
</comment>
<dbReference type="AlphaFoldDB" id="A0A397SP18"/>
<sequence length="162" mass="18765">MESENITDNNNDNQGAEYRPGYICSECFIMHGGHFYEQKGRRNIPNFECINMHKDDTKTTDENHENKKKNLLIHLTNMLSTFHNTKSSSAITDYPSLLFVKIALRLEHVNITKIMNQKYKLTSETATDLGKALGNVTWKVRHDVQENKTKLENPTSLMKYQN</sequence>